<comment type="caution">
    <text evidence="6">The sequence shown here is derived from an EMBL/GenBank/DDBJ whole genome shotgun (WGS) entry which is preliminary data.</text>
</comment>
<dbReference type="Proteomes" id="UP000248917">
    <property type="component" value="Unassembled WGS sequence"/>
</dbReference>
<accession>A0A326RIZ1</accession>
<evidence type="ECO:0000313" key="7">
    <source>
        <dbReference type="Proteomes" id="UP000248917"/>
    </source>
</evidence>
<evidence type="ECO:0000259" key="5">
    <source>
        <dbReference type="PROSITE" id="PS51007"/>
    </source>
</evidence>
<dbReference type="GO" id="GO:0009055">
    <property type="term" value="F:electron transfer activity"/>
    <property type="evidence" value="ECO:0007669"/>
    <property type="project" value="InterPro"/>
</dbReference>
<evidence type="ECO:0000256" key="1">
    <source>
        <dbReference type="ARBA" id="ARBA00022617"/>
    </source>
</evidence>
<organism evidence="6 7">
    <name type="scientific">Algoriphagus aquaeductus</name>
    <dbReference type="NCBI Taxonomy" id="475299"/>
    <lineage>
        <taxon>Bacteria</taxon>
        <taxon>Pseudomonadati</taxon>
        <taxon>Bacteroidota</taxon>
        <taxon>Cytophagia</taxon>
        <taxon>Cytophagales</taxon>
        <taxon>Cyclobacteriaceae</taxon>
        <taxon>Algoriphagus</taxon>
    </lineage>
</organism>
<dbReference type="InterPro" id="IPR036909">
    <property type="entry name" value="Cyt_c-like_dom_sf"/>
</dbReference>
<keyword evidence="3 4" id="KW-0408">Iron</keyword>
<keyword evidence="2 4" id="KW-0479">Metal-binding</keyword>
<dbReference type="GO" id="GO:0046872">
    <property type="term" value="F:metal ion binding"/>
    <property type="evidence" value="ECO:0007669"/>
    <property type="project" value="UniProtKB-KW"/>
</dbReference>
<dbReference type="Gene3D" id="1.10.760.10">
    <property type="entry name" value="Cytochrome c-like domain"/>
    <property type="match status" value="1"/>
</dbReference>
<proteinExistence type="predicted"/>
<dbReference type="PANTHER" id="PTHR35008:SF8">
    <property type="entry name" value="ALCOHOL DEHYDROGENASE CYTOCHROME C SUBUNIT"/>
    <property type="match status" value="1"/>
</dbReference>
<sequence>MKRLLWLMLLSVGISCSPRPSNEENTLAQISDPEVMKFAVTGKQLYENYCGNCHQNDGKGLGKLIPPLRDADYFKASVHRTVWIMRHGQKGEIVVNGQTYNQAMPGNPQLKPLEIAQIATYLYNIWGMKEGVISSPEVEKYLKEAPEGF</sequence>
<reference evidence="6 7" key="1">
    <citation type="submission" date="2018-06" db="EMBL/GenBank/DDBJ databases">
        <title>Genomic Encyclopedia of Archaeal and Bacterial Type Strains, Phase II (KMG-II): from individual species to whole genera.</title>
        <authorList>
            <person name="Goeker M."/>
        </authorList>
    </citation>
    <scope>NUCLEOTIDE SEQUENCE [LARGE SCALE GENOMIC DNA]</scope>
    <source>
        <strain evidence="6 7">T4</strain>
    </source>
</reference>
<dbReference type="PANTHER" id="PTHR35008">
    <property type="entry name" value="BLL4482 PROTEIN-RELATED"/>
    <property type="match status" value="1"/>
</dbReference>
<gene>
    <name evidence="6" type="ORF">CLV31_12341</name>
</gene>
<dbReference type="GO" id="GO:0020037">
    <property type="term" value="F:heme binding"/>
    <property type="evidence" value="ECO:0007669"/>
    <property type="project" value="InterPro"/>
</dbReference>
<feature type="domain" description="Cytochrome c" evidence="5">
    <location>
        <begin position="37"/>
        <end position="126"/>
    </location>
</feature>
<dbReference type="Pfam" id="PF00034">
    <property type="entry name" value="Cytochrom_C"/>
    <property type="match status" value="1"/>
</dbReference>
<evidence type="ECO:0000256" key="2">
    <source>
        <dbReference type="ARBA" id="ARBA00022723"/>
    </source>
</evidence>
<dbReference type="SUPFAM" id="SSF46626">
    <property type="entry name" value="Cytochrome c"/>
    <property type="match status" value="1"/>
</dbReference>
<dbReference type="AlphaFoldDB" id="A0A326RIZ1"/>
<dbReference type="PROSITE" id="PS51007">
    <property type="entry name" value="CYTC"/>
    <property type="match status" value="1"/>
</dbReference>
<dbReference type="InterPro" id="IPR051459">
    <property type="entry name" value="Cytochrome_c-type_DH"/>
</dbReference>
<dbReference type="RefSeq" id="WP_181452679.1">
    <property type="nucleotide sequence ID" value="NZ_QKTX01000023.1"/>
</dbReference>
<dbReference type="PROSITE" id="PS51257">
    <property type="entry name" value="PROKAR_LIPOPROTEIN"/>
    <property type="match status" value="1"/>
</dbReference>
<protein>
    <submittedName>
        <fullName evidence="6">Mono/diheme cytochrome c family protein</fullName>
    </submittedName>
</protein>
<keyword evidence="1 4" id="KW-0349">Heme</keyword>
<dbReference type="InterPro" id="IPR009056">
    <property type="entry name" value="Cyt_c-like_dom"/>
</dbReference>
<keyword evidence="7" id="KW-1185">Reference proteome</keyword>
<evidence type="ECO:0000256" key="4">
    <source>
        <dbReference type="PROSITE-ProRule" id="PRU00433"/>
    </source>
</evidence>
<evidence type="ECO:0000313" key="6">
    <source>
        <dbReference type="EMBL" id="PZV76759.1"/>
    </source>
</evidence>
<dbReference type="EMBL" id="QKTX01000023">
    <property type="protein sequence ID" value="PZV76759.1"/>
    <property type="molecule type" value="Genomic_DNA"/>
</dbReference>
<evidence type="ECO:0000256" key="3">
    <source>
        <dbReference type="ARBA" id="ARBA00023004"/>
    </source>
</evidence>
<name>A0A326RIZ1_9BACT</name>